<dbReference type="EMBL" id="LAZR01000762">
    <property type="protein sequence ID" value="KKN58454.1"/>
    <property type="molecule type" value="Genomic_DNA"/>
</dbReference>
<dbReference type="AlphaFoldDB" id="A0A0F9RUN3"/>
<feature type="compositionally biased region" description="Basic residues" evidence="1">
    <location>
        <begin position="482"/>
        <end position="496"/>
    </location>
</feature>
<accession>A0A0F9RUN3</accession>
<comment type="caution">
    <text evidence="2">The sequence shown here is derived from an EMBL/GenBank/DDBJ whole genome shotgun (WGS) entry which is preliminary data.</text>
</comment>
<name>A0A0F9RUN3_9ZZZZ</name>
<sequence>MAYLGDYPVDATAYIYFDSFDANGASASITGLAVTDIEIYKNGSITQRASDAGYTLLDTDGIDFDALVGINGFSIDLSNDTDAGFYAAGGEYVIVVSSVTLESQTVSFIAGTFSIERTGGALALLKGTNSLANIKAETALIVADTNELQTDDVPGLIAALNNITAASIWAVDATGEQTQGTFGQAIGDPGVDADTIYGAVVTGAAGANISVDLISVKSTVDNIENGVSIIIQDTNELQTDDVPGLIAALNDIAATDIVSAGAITTLSGAVVNVDLVDVLTTYTGNTLQTGDTYSLANGATGFVAIDTVVDAILVDTGTTLQAELDAIQAAVITNAAGVDVAADIIALKAETALIVADTNELQTDDVPTLISTLDGVVDTVKAETALIVADTNELQTDWADGGRLDVILDAVSAPTAAAVADAVWDEAQSAHVISGSFGIIASEIADILIDTGTTIPATLTVISADIATTTSIAASAADTHPRVRTSRRRRDDRRIT</sequence>
<organism evidence="2">
    <name type="scientific">marine sediment metagenome</name>
    <dbReference type="NCBI Taxonomy" id="412755"/>
    <lineage>
        <taxon>unclassified sequences</taxon>
        <taxon>metagenomes</taxon>
        <taxon>ecological metagenomes</taxon>
    </lineage>
</organism>
<proteinExistence type="predicted"/>
<feature type="region of interest" description="Disordered" evidence="1">
    <location>
        <begin position="477"/>
        <end position="496"/>
    </location>
</feature>
<evidence type="ECO:0000313" key="2">
    <source>
        <dbReference type="EMBL" id="KKN58454.1"/>
    </source>
</evidence>
<protein>
    <submittedName>
        <fullName evidence="2">Uncharacterized protein</fullName>
    </submittedName>
</protein>
<gene>
    <name evidence="2" type="ORF">LCGC14_0551860</name>
</gene>
<evidence type="ECO:0000256" key="1">
    <source>
        <dbReference type="SAM" id="MobiDB-lite"/>
    </source>
</evidence>
<reference evidence="2" key="1">
    <citation type="journal article" date="2015" name="Nature">
        <title>Complex archaea that bridge the gap between prokaryotes and eukaryotes.</title>
        <authorList>
            <person name="Spang A."/>
            <person name="Saw J.H."/>
            <person name="Jorgensen S.L."/>
            <person name="Zaremba-Niedzwiedzka K."/>
            <person name="Martijn J."/>
            <person name="Lind A.E."/>
            <person name="van Eijk R."/>
            <person name="Schleper C."/>
            <person name="Guy L."/>
            <person name="Ettema T.J."/>
        </authorList>
    </citation>
    <scope>NUCLEOTIDE SEQUENCE</scope>
</reference>